<dbReference type="Pfam" id="PF01541">
    <property type="entry name" value="GIY-YIG"/>
    <property type="match status" value="1"/>
</dbReference>
<dbReference type="GO" id="GO:0006289">
    <property type="term" value="P:nucleotide-excision repair"/>
    <property type="evidence" value="ECO:0007669"/>
    <property type="project" value="InterPro"/>
</dbReference>
<dbReference type="Proteomes" id="UP000218542">
    <property type="component" value="Unassembled WGS sequence"/>
</dbReference>
<evidence type="ECO:0000256" key="2">
    <source>
        <dbReference type="ARBA" id="ARBA00022763"/>
    </source>
</evidence>
<sequence>MIKIENSKLLTKLKTIPTGTGVYMMKDVRGEVIYVGKAKVLRNRVRSYFQSSGDERLFIKFLVNRIADIDFVLTDTEKEALILENNLIKQFKPRFNVNLRDDKTFVSIKLDMDQKFPYPVIVRQIDSPADKGKGLKKIIFSILDHTLPQEQFEKH</sequence>
<dbReference type="GO" id="GO:0009380">
    <property type="term" value="C:excinuclease repair complex"/>
    <property type="evidence" value="ECO:0007669"/>
    <property type="project" value="TreeGrafter"/>
</dbReference>
<evidence type="ECO:0000313" key="8">
    <source>
        <dbReference type="Proteomes" id="UP000218542"/>
    </source>
</evidence>
<keyword evidence="2" id="KW-0227">DNA damage</keyword>
<dbReference type="Gene3D" id="3.40.1440.10">
    <property type="entry name" value="GIY-YIG endonuclease"/>
    <property type="match status" value="1"/>
</dbReference>
<reference evidence="8" key="1">
    <citation type="journal article" date="2017" name="Environ. Microbiol. Rep.">
        <title>Genetic Diversity of Marine Anaerobic Ammonium-Oxidizing Bacteria as Revealed by Genomic and Proteomic Analyses of 'Candidatus Scalindua japonica'.</title>
        <authorList>
            <person name="Oshiki M."/>
            <person name="Mizuto K."/>
            <person name="Kimura Z."/>
            <person name="Kindaichi T."/>
            <person name="Satoh H."/>
            <person name="Okabe S."/>
        </authorList>
    </citation>
    <scope>NUCLEOTIDE SEQUENCE [LARGE SCALE GENOMIC DNA]</scope>
    <source>
        <strain evidence="8">husup-a2</strain>
    </source>
</reference>
<comment type="caution">
    <text evidence="7">The sequence shown here is derived from an EMBL/GenBank/DDBJ whole genome shotgun (WGS) entry which is preliminary data.</text>
</comment>
<evidence type="ECO:0000256" key="3">
    <source>
        <dbReference type="ARBA" id="ARBA00022769"/>
    </source>
</evidence>
<dbReference type="InterPro" id="IPR035901">
    <property type="entry name" value="GIY-YIG_endonuc_sf"/>
</dbReference>
<evidence type="ECO:0000259" key="6">
    <source>
        <dbReference type="PROSITE" id="PS50164"/>
    </source>
</evidence>
<dbReference type="SMART" id="SM00465">
    <property type="entry name" value="GIYc"/>
    <property type="match status" value="1"/>
</dbReference>
<dbReference type="FunFam" id="3.40.1440.10:FF:000001">
    <property type="entry name" value="UvrABC system protein C"/>
    <property type="match status" value="1"/>
</dbReference>
<keyword evidence="3" id="KW-0228">DNA excision</keyword>
<keyword evidence="8" id="KW-1185">Reference proteome</keyword>
<dbReference type="PANTHER" id="PTHR30562:SF1">
    <property type="entry name" value="UVRABC SYSTEM PROTEIN C"/>
    <property type="match status" value="1"/>
</dbReference>
<evidence type="ECO:0000256" key="4">
    <source>
        <dbReference type="ARBA" id="ARBA00022881"/>
    </source>
</evidence>
<feature type="domain" description="GIY-YIG" evidence="6">
    <location>
        <begin position="18"/>
        <end position="97"/>
    </location>
</feature>
<dbReference type="PANTHER" id="PTHR30562">
    <property type="entry name" value="UVRC/OXIDOREDUCTASE"/>
    <property type="match status" value="1"/>
</dbReference>
<dbReference type="EMBL" id="BAOS01000004">
    <property type="protein sequence ID" value="GAX59731.1"/>
    <property type="molecule type" value="Genomic_DNA"/>
</dbReference>
<dbReference type="InterPro" id="IPR000305">
    <property type="entry name" value="GIY-YIG_endonuc"/>
</dbReference>
<dbReference type="AlphaFoldDB" id="A0A286TV62"/>
<dbReference type="RefSeq" id="WP_096892862.1">
    <property type="nucleotide sequence ID" value="NZ_BAOS01000004.1"/>
</dbReference>
<evidence type="ECO:0000256" key="1">
    <source>
        <dbReference type="ARBA" id="ARBA00022490"/>
    </source>
</evidence>
<evidence type="ECO:0000313" key="7">
    <source>
        <dbReference type="EMBL" id="GAX59731.1"/>
    </source>
</evidence>
<proteinExistence type="predicted"/>
<gene>
    <name evidence="7" type="ORF">SCALIN_C04_0219</name>
</gene>
<name>A0A286TV62_9BACT</name>
<dbReference type="PROSITE" id="PS50164">
    <property type="entry name" value="GIY_YIG"/>
    <property type="match status" value="1"/>
</dbReference>
<dbReference type="InterPro" id="IPR047296">
    <property type="entry name" value="GIY-YIG_UvrC_Cho"/>
</dbReference>
<protein>
    <submittedName>
        <fullName evidence="7">Excinuclease ABC subunit C</fullName>
    </submittedName>
</protein>
<dbReference type="OrthoDB" id="9804933at2"/>
<evidence type="ECO:0000256" key="5">
    <source>
        <dbReference type="ARBA" id="ARBA00023204"/>
    </source>
</evidence>
<organism evidence="7 8">
    <name type="scientific">Candidatus Scalindua japonica</name>
    <dbReference type="NCBI Taxonomy" id="1284222"/>
    <lineage>
        <taxon>Bacteria</taxon>
        <taxon>Pseudomonadati</taxon>
        <taxon>Planctomycetota</taxon>
        <taxon>Candidatus Brocadiia</taxon>
        <taxon>Candidatus Brocadiales</taxon>
        <taxon>Candidatus Scalinduaceae</taxon>
        <taxon>Candidatus Scalindua</taxon>
    </lineage>
</organism>
<keyword evidence="5" id="KW-0234">DNA repair</keyword>
<dbReference type="InterPro" id="IPR050066">
    <property type="entry name" value="UvrABC_protein_C"/>
</dbReference>
<accession>A0A286TV62</accession>
<dbReference type="CDD" id="cd10434">
    <property type="entry name" value="GIY-YIG_UvrC_Cho"/>
    <property type="match status" value="1"/>
</dbReference>
<dbReference type="GO" id="GO:0004518">
    <property type="term" value="F:nuclease activity"/>
    <property type="evidence" value="ECO:0007669"/>
    <property type="project" value="UniProtKB-KW"/>
</dbReference>
<dbReference type="SUPFAM" id="SSF82771">
    <property type="entry name" value="GIY-YIG endonuclease"/>
    <property type="match status" value="1"/>
</dbReference>
<keyword evidence="1" id="KW-0963">Cytoplasm</keyword>
<keyword evidence="4" id="KW-0267">Excision nuclease</keyword>